<comment type="caution">
    <text evidence="2">The sequence shown here is derived from an EMBL/GenBank/DDBJ whole genome shotgun (WGS) entry which is preliminary data.</text>
</comment>
<dbReference type="EMBL" id="BAABBM010000001">
    <property type="protein sequence ID" value="GAA3885784.1"/>
    <property type="molecule type" value="Genomic_DNA"/>
</dbReference>
<keyword evidence="2" id="KW-0378">Hydrolase</keyword>
<dbReference type="PANTHER" id="PTHR30383:SF5">
    <property type="entry name" value="SGNH HYDROLASE-TYPE ESTERASE DOMAIN-CONTAINING PROTEIN"/>
    <property type="match status" value="1"/>
</dbReference>
<proteinExistence type="predicted"/>
<sequence length="229" mass="24970">MIAAERAPPGVDWNAWFRGWLLRDFGMVGYYAKDNAALLASGRPVDIVFMGDSITEGWYDKRPGFFSSGRIDRGIGGQTTSQMALRMFSDVVALKPKAVHIMAGTNDIAGNTGPMTARMTEDNIRAMVDIAQRHGINVLLAPIPPAASLPWRPEIEARSRIAQINGWLEKYAREIGATWVDYRPVLDDGSGAMKQGLASDGVHPAEAGYDAMATVIEPILKRLFGPPRA</sequence>
<reference evidence="3" key="1">
    <citation type="journal article" date="2019" name="Int. J. Syst. Evol. Microbiol.">
        <title>The Global Catalogue of Microorganisms (GCM) 10K type strain sequencing project: providing services to taxonomists for standard genome sequencing and annotation.</title>
        <authorList>
            <consortium name="The Broad Institute Genomics Platform"/>
            <consortium name="The Broad Institute Genome Sequencing Center for Infectious Disease"/>
            <person name="Wu L."/>
            <person name="Ma J."/>
        </authorList>
    </citation>
    <scope>NUCLEOTIDE SEQUENCE [LARGE SCALE GENOMIC DNA]</scope>
    <source>
        <strain evidence="3">JCM 17543</strain>
    </source>
</reference>
<keyword evidence="3" id="KW-1185">Reference proteome</keyword>
<dbReference type="GO" id="GO:0016787">
    <property type="term" value="F:hydrolase activity"/>
    <property type="evidence" value="ECO:0007669"/>
    <property type="project" value="UniProtKB-KW"/>
</dbReference>
<evidence type="ECO:0000313" key="3">
    <source>
        <dbReference type="Proteomes" id="UP001500827"/>
    </source>
</evidence>
<dbReference type="InterPro" id="IPR036514">
    <property type="entry name" value="SGNH_hydro_sf"/>
</dbReference>
<dbReference type="Pfam" id="PF13472">
    <property type="entry name" value="Lipase_GDSL_2"/>
    <property type="match status" value="1"/>
</dbReference>
<dbReference type="Gene3D" id="3.40.50.1110">
    <property type="entry name" value="SGNH hydrolase"/>
    <property type="match status" value="1"/>
</dbReference>
<accession>A0ABP7KUB4</accession>
<dbReference type="Proteomes" id="UP001500827">
    <property type="component" value="Unassembled WGS sequence"/>
</dbReference>
<evidence type="ECO:0000313" key="2">
    <source>
        <dbReference type="EMBL" id="GAA3885784.1"/>
    </source>
</evidence>
<dbReference type="SUPFAM" id="SSF52266">
    <property type="entry name" value="SGNH hydrolase"/>
    <property type="match status" value="1"/>
</dbReference>
<name>A0ABP7KUB4_9SPHN</name>
<dbReference type="InterPro" id="IPR051532">
    <property type="entry name" value="Ester_Hydrolysis_Enzymes"/>
</dbReference>
<protein>
    <submittedName>
        <fullName evidence="2">SGNH/GDSL hydrolase family protein</fullName>
    </submittedName>
</protein>
<dbReference type="PANTHER" id="PTHR30383">
    <property type="entry name" value="THIOESTERASE 1/PROTEASE 1/LYSOPHOSPHOLIPASE L1"/>
    <property type="match status" value="1"/>
</dbReference>
<dbReference type="InterPro" id="IPR013830">
    <property type="entry name" value="SGNH_hydro"/>
</dbReference>
<feature type="domain" description="SGNH hydrolase-type esterase" evidence="1">
    <location>
        <begin position="49"/>
        <end position="211"/>
    </location>
</feature>
<evidence type="ECO:0000259" key="1">
    <source>
        <dbReference type="Pfam" id="PF13472"/>
    </source>
</evidence>
<organism evidence="2 3">
    <name type="scientific">Sphingomonas limnosediminicola</name>
    <dbReference type="NCBI Taxonomy" id="940133"/>
    <lineage>
        <taxon>Bacteria</taxon>
        <taxon>Pseudomonadati</taxon>
        <taxon>Pseudomonadota</taxon>
        <taxon>Alphaproteobacteria</taxon>
        <taxon>Sphingomonadales</taxon>
        <taxon>Sphingomonadaceae</taxon>
        <taxon>Sphingomonas</taxon>
    </lineage>
</organism>
<gene>
    <name evidence="2" type="ORF">GCM10022276_01010</name>
</gene>